<name>A0A644TCR4_9ZZZZ</name>
<dbReference type="PANTHER" id="PTHR42834">
    <property type="entry name" value="ENDONUCLEASE/EXONUCLEASE/PHOSPHATASE FAMILY PROTEIN (AFU_ORTHOLOGUE AFUA_3G09210)"/>
    <property type="match status" value="1"/>
</dbReference>
<evidence type="ECO:0000313" key="2">
    <source>
        <dbReference type="EMBL" id="MPL64654.1"/>
    </source>
</evidence>
<evidence type="ECO:0000259" key="1">
    <source>
        <dbReference type="Pfam" id="PF19580"/>
    </source>
</evidence>
<dbReference type="InterPro" id="IPR005135">
    <property type="entry name" value="Endo/exonuclease/phosphatase"/>
</dbReference>
<accession>A0A644TCR4</accession>
<dbReference type="InterPro" id="IPR036691">
    <property type="entry name" value="Endo/exonu/phosph_ase_sf"/>
</dbReference>
<dbReference type="GO" id="GO:0003824">
    <property type="term" value="F:catalytic activity"/>
    <property type="evidence" value="ECO:0007669"/>
    <property type="project" value="InterPro"/>
</dbReference>
<dbReference type="Gene3D" id="3.60.10.10">
    <property type="entry name" value="Endonuclease/exonuclease/phosphatase"/>
    <property type="match status" value="1"/>
</dbReference>
<comment type="caution">
    <text evidence="2">The sequence shown here is derived from an EMBL/GenBank/DDBJ whole genome shotgun (WGS) entry which is preliminary data.</text>
</comment>
<gene>
    <name evidence="2" type="ORF">SDC9_10311</name>
</gene>
<dbReference type="SUPFAM" id="SSF56219">
    <property type="entry name" value="DNase I-like"/>
    <property type="match status" value="1"/>
</dbReference>
<protein>
    <recommendedName>
        <fullName evidence="1">Endonuclease/exonuclease/phosphatase domain-containing protein</fullName>
    </recommendedName>
</protein>
<feature type="domain" description="Endonuclease/exonuclease/phosphatase" evidence="1">
    <location>
        <begin position="32"/>
        <end position="229"/>
    </location>
</feature>
<proteinExistence type="predicted"/>
<dbReference type="AlphaFoldDB" id="A0A644TCR4"/>
<dbReference type="EMBL" id="VSSQ01000025">
    <property type="protein sequence ID" value="MPL64654.1"/>
    <property type="molecule type" value="Genomic_DNA"/>
</dbReference>
<dbReference type="Pfam" id="PF19580">
    <property type="entry name" value="Exo_endo_phos_3"/>
    <property type="match status" value="1"/>
</dbReference>
<dbReference type="PANTHER" id="PTHR42834:SF1">
    <property type="entry name" value="ENDONUCLEASE_EXONUCLEASE_PHOSPHATASE FAMILY PROTEIN (AFU_ORTHOLOGUE AFUA_3G09210)"/>
    <property type="match status" value="1"/>
</dbReference>
<organism evidence="2">
    <name type="scientific">bioreactor metagenome</name>
    <dbReference type="NCBI Taxonomy" id="1076179"/>
    <lineage>
        <taxon>unclassified sequences</taxon>
        <taxon>metagenomes</taxon>
        <taxon>ecological metagenomes</taxon>
    </lineage>
</organism>
<sequence length="362" mass="39312">MRGRIPLVFAFIYLCGFRCSLPWQEESPGFLSIASYNVQNLFDDKDDGLEYPEFSLGGGKWNAELYRKRLKNVGEALACLGEDRGFPDILCLVEVEGLSVLEDLSSGPLKKADYRWAACGGPDTSPVRCALLSRYLILRARSHGLMDAGGFGPGRDVLEVELALGGEGAPRRLIVFVCHWKSRREGEAATEPARRAAAGLLNARMAELAAGSPEALMMVCGDFNESPDEFERSGRRYPTALMPDPKEAVDGRYENLAEDWYEEALTITNSASAARLESGRVVLFSPWAGQAGYSYVYKGAGERLDGFLLGPGFADGKGLEYDSFCIGNDPTLLSSSGSPLAWTGASGYSDHLPVACRLVFAD</sequence>
<reference evidence="2" key="1">
    <citation type="submission" date="2019-08" db="EMBL/GenBank/DDBJ databases">
        <authorList>
            <person name="Kucharzyk K."/>
            <person name="Murdoch R.W."/>
            <person name="Higgins S."/>
            <person name="Loffler F."/>
        </authorList>
    </citation>
    <scope>NUCLEOTIDE SEQUENCE</scope>
</reference>